<protein>
    <submittedName>
        <fullName evidence="2">Uncharacterized protein</fullName>
    </submittedName>
</protein>
<dbReference type="EMBL" id="JABANO010013905">
    <property type="protein sequence ID" value="KAF4739468.1"/>
    <property type="molecule type" value="Genomic_DNA"/>
</dbReference>
<evidence type="ECO:0000313" key="1">
    <source>
        <dbReference type="EMBL" id="KAF4691760.1"/>
    </source>
</evidence>
<comment type="caution">
    <text evidence="2">The sequence shown here is derived from an EMBL/GenBank/DDBJ whole genome shotgun (WGS) entry which is preliminary data.</text>
</comment>
<accession>A0A7J6T2P4</accession>
<dbReference type="AlphaFoldDB" id="A0A7J6T2P4"/>
<keyword evidence="4" id="KW-1185">Reference proteome</keyword>
<proteinExistence type="predicted"/>
<evidence type="ECO:0000313" key="2">
    <source>
        <dbReference type="EMBL" id="KAF4739468.1"/>
    </source>
</evidence>
<sequence>MSTKGITYAAPFAVVFVSNISLGDAAGAQAPPDIHDDFPPSDDEAIMQDQRGLDAWCIFGDGEENRDRWSPAMDIEVWNSGVLTNYEEKGQPALTFSETPPNDSGLDPLRDLDNPGFREMVAHLKNNTSYFFYARRKEAMRSYGILGGICMKIREAVVKRYGSIKNMCVDFQKTYKNALKAVDAAGWYHNGNDDDDSIRVAPEKLSRTPWLW</sequence>
<evidence type="ECO:0000313" key="3">
    <source>
        <dbReference type="Proteomes" id="UP000541610"/>
    </source>
</evidence>
<dbReference type="EMBL" id="JABANP010000072">
    <property type="protein sequence ID" value="KAF4691760.1"/>
    <property type="molecule type" value="Genomic_DNA"/>
</dbReference>
<gene>
    <name evidence="1" type="ORF">FOZ60_014910</name>
    <name evidence="2" type="ORF">FOZ63_026158</name>
</gene>
<organism evidence="2 4">
    <name type="scientific">Perkinsus olseni</name>
    <name type="common">Perkinsus atlanticus</name>
    <dbReference type="NCBI Taxonomy" id="32597"/>
    <lineage>
        <taxon>Eukaryota</taxon>
        <taxon>Sar</taxon>
        <taxon>Alveolata</taxon>
        <taxon>Perkinsozoa</taxon>
        <taxon>Perkinsea</taxon>
        <taxon>Perkinsida</taxon>
        <taxon>Perkinsidae</taxon>
        <taxon>Perkinsus</taxon>
    </lineage>
</organism>
<dbReference type="Proteomes" id="UP000553632">
    <property type="component" value="Unassembled WGS sequence"/>
</dbReference>
<reference evidence="3 4" key="1">
    <citation type="submission" date="2020-04" db="EMBL/GenBank/DDBJ databases">
        <title>Perkinsus olseni comparative genomics.</title>
        <authorList>
            <person name="Bogema D.R."/>
        </authorList>
    </citation>
    <scope>NUCLEOTIDE SEQUENCE [LARGE SCALE GENOMIC DNA]</scope>
    <source>
        <strain evidence="1">00978-12</strain>
        <strain evidence="2 4">ATCC PRA-207</strain>
    </source>
</reference>
<evidence type="ECO:0000313" key="4">
    <source>
        <dbReference type="Proteomes" id="UP000553632"/>
    </source>
</evidence>
<dbReference type="Proteomes" id="UP000541610">
    <property type="component" value="Unassembled WGS sequence"/>
</dbReference>
<name>A0A7J6T2P4_PEROL</name>